<protein>
    <submittedName>
        <fullName evidence="2">Uncharacterized protein</fullName>
    </submittedName>
</protein>
<keyword evidence="3" id="KW-1185">Reference proteome</keyword>
<dbReference type="Proteomes" id="UP001364617">
    <property type="component" value="Unassembled WGS sequence"/>
</dbReference>
<dbReference type="EMBL" id="JAYKXH010000007">
    <property type="protein sequence ID" value="KAK7162774.1"/>
    <property type="molecule type" value="Genomic_DNA"/>
</dbReference>
<evidence type="ECO:0000313" key="2">
    <source>
        <dbReference type="EMBL" id="KAK7162774.1"/>
    </source>
</evidence>
<gene>
    <name evidence="2" type="ORF">R3I93_006958</name>
</gene>
<comment type="caution">
    <text evidence="2">The sequence shown here is derived from an EMBL/GenBank/DDBJ whole genome shotgun (WGS) entry which is preliminary data.</text>
</comment>
<organism evidence="2 3">
    <name type="scientific">Phoxinus phoxinus</name>
    <name type="common">Eurasian minnow</name>
    <dbReference type="NCBI Taxonomy" id="58324"/>
    <lineage>
        <taxon>Eukaryota</taxon>
        <taxon>Metazoa</taxon>
        <taxon>Chordata</taxon>
        <taxon>Craniata</taxon>
        <taxon>Vertebrata</taxon>
        <taxon>Euteleostomi</taxon>
        <taxon>Actinopterygii</taxon>
        <taxon>Neopterygii</taxon>
        <taxon>Teleostei</taxon>
        <taxon>Ostariophysi</taxon>
        <taxon>Cypriniformes</taxon>
        <taxon>Leuciscidae</taxon>
        <taxon>Phoxininae</taxon>
        <taxon>Phoxinus</taxon>
    </lineage>
</organism>
<dbReference type="AlphaFoldDB" id="A0AAN9D7R0"/>
<feature type="compositionally biased region" description="Polar residues" evidence="1">
    <location>
        <begin position="78"/>
        <end position="91"/>
    </location>
</feature>
<name>A0AAN9D7R0_9TELE</name>
<evidence type="ECO:0000313" key="3">
    <source>
        <dbReference type="Proteomes" id="UP001364617"/>
    </source>
</evidence>
<sequence>MKRSEEKSELLHLDETSHLLTEFDGCASPCPVMVIPGADEQDGPYLEQMGPPPLLQKADVFSAHSLSAPASSHLLGNMTGNKSKEVASSSA</sequence>
<accession>A0AAN9D7R0</accession>
<feature type="region of interest" description="Disordered" evidence="1">
    <location>
        <begin position="71"/>
        <end position="91"/>
    </location>
</feature>
<evidence type="ECO:0000256" key="1">
    <source>
        <dbReference type="SAM" id="MobiDB-lite"/>
    </source>
</evidence>
<proteinExistence type="predicted"/>
<reference evidence="2 3" key="1">
    <citation type="submission" date="2024-02" db="EMBL/GenBank/DDBJ databases">
        <title>Chromosome-level genome assembly of the Eurasian Minnow (Phoxinus phoxinus).</title>
        <authorList>
            <person name="Oriowo T.O."/>
            <person name="Martin S."/>
            <person name="Stange M."/>
            <person name="Chrysostomakis Y."/>
            <person name="Brown T."/>
            <person name="Winkler S."/>
            <person name="Kukowka S."/>
            <person name="Myers E.W."/>
            <person name="Bohne A."/>
        </authorList>
    </citation>
    <scope>NUCLEOTIDE SEQUENCE [LARGE SCALE GENOMIC DNA]</scope>
    <source>
        <strain evidence="2">ZFMK-TIS-60720</strain>
        <tissue evidence="2">Whole Organism</tissue>
    </source>
</reference>